<protein>
    <submittedName>
        <fullName evidence="1">Uncharacterized protein</fullName>
    </submittedName>
</protein>
<dbReference type="OrthoDB" id="1081769at2"/>
<accession>A0A8E1QZS8</accession>
<dbReference type="AlphaFoldDB" id="A0A8E1QZS8"/>
<dbReference type="RefSeq" id="WP_053398042.1">
    <property type="nucleotide sequence ID" value="NZ_LFQU01000007.1"/>
</dbReference>
<gene>
    <name evidence="1" type="ORF">ACU52_05435</name>
</gene>
<dbReference type="Proteomes" id="UP000036951">
    <property type="component" value="Unassembled WGS sequence"/>
</dbReference>
<dbReference type="EMBL" id="LFQU01000007">
    <property type="protein sequence ID" value="KOO68934.1"/>
    <property type="molecule type" value="Genomic_DNA"/>
</dbReference>
<proteinExistence type="predicted"/>
<reference evidence="1 2" key="1">
    <citation type="submission" date="2015-06" db="EMBL/GenBank/DDBJ databases">
        <title>Prevotella sp. 109, sp. nov., a novel member of the family Prevotellaceae isolated from human faeces.</title>
        <authorList>
            <person name="Shkoporov A.N."/>
            <person name="Chaplin A.V."/>
            <person name="Kafarskaia L.I."/>
            <person name="Efimov B.A."/>
        </authorList>
    </citation>
    <scope>NUCLEOTIDE SEQUENCE [LARGE SCALE GENOMIC DNA]</scope>
    <source>
        <strain evidence="1 2">109</strain>
    </source>
</reference>
<organism evidence="1 2">
    <name type="scientific">Xylanibacter rarus</name>
    <dbReference type="NCBI Taxonomy" id="1676614"/>
    <lineage>
        <taxon>Bacteria</taxon>
        <taxon>Pseudomonadati</taxon>
        <taxon>Bacteroidota</taxon>
        <taxon>Bacteroidia</taxon>
        <taxon>Bacteroidales</taxon>
        <taxon>Prevotellaceae</taxon>
        <taxon>Xylanibacter</taxon>
    </lineage>
</organism>
<comment type="caution">
    <text evidence="1">The sequence shown here is derived from an EMBL/GenBank/DDBJ whole genome shotgun (WGS) entry which is preliminary data.</text>
</comment>
<evidence type="ECO:0000313" key="1">
    <source>
        <dbReference type="EMBL" id="KOO68934.1"/>
    </source>
</evidence>
<name>A0A8E1QZS8_9BACT</name>
<sequence>MQVVIRNFIKLLSTGAFQSYCTLEEMSEYKWNQLLYIAKINDVEDFIISGIIYSDNSSNNIIPTKITNSINETIYSNTTRITPKDDQYRQSTKTINKFSNSYLNKKLNRIIYNEIHSIDTSVDSITFLNRSIDNIKNLLSANSYIRDLVEYGIYLRKYGNKIDFVKIDNWINTLKMNKIMNLVGIYLIKFFNFDTSEIPFYNNQNKIKTGEIKLPLNLKAKSEDKMNETQKEINNLICNIPKPNTGMFKYFSFFPLETTSIFFSNIF</sequence>
<keyword evidence="2" id="KW-1185">Reference proteome</keyword>
<evidence type="ECO:0000313" key="2">
    <source>
        <dbReference type="Proteomes" id="UP000036951"/>
    </source>
</evidence>